<comment type="similarity">
    <text evidence="2">Belongs to the NCF2/NOXA1 family.</text>
</comment>
<protein>
    <recommendedName>
        <fullName evidence="10">SH3 domain-containing protein</fullName>
    </recommendedName>
</protein>
<evidence type="ECO:0000256" key="6">
    <source>
        <dbReference type="ARBA" id="ARBA00022803"/>
    </source>
</evidence>
<keyword evidence="4" id="KW-0963">Cytoplasm</keyword>
<dbReference type="PROSITE" id="PS50002">
    <property type="entry name" value="SH3"/>
    <property type="match status" value="1"/>
</dbReference>
<dbReference type="Gene3D" id="1.25.40.10">
    <property type="entry name" value="Tetratricopeptide repeat domain"/>
    <property type="match status" value="1"/>
</dbReference>
<keyword evidence="5" id="KW-0677">Repeat</keyword>
<dbReference type="InterPro" id="IPR001452">
    <property type="entry name" value="SH3_domain"/>
</dbReference>
<evidence type="ECO:0000256" key="8">
    <source>
        <dbReference type="PROSITE-ProRule" id="PRU00339"/>
    </source>
</evidence>
<keyword evidence="12" id="KW-1185">Reference proteome</keyword>
<comment type="subcellular location">
    <subcellularLocation>
        <location evidence="1">Cytoplasm</location>
    </subcellularLocation>
</comment>
<evidence type="ECO:0000313" key="11">
    <source>
        <dbReference type="EMBL" id="KAJ1145591.1"/>
    </source>
</evidence>
<proteinExistence type="inferred from homology"/>
<dbReference type="InterPro" id="IPR000270">
    <property type="entry name" value="PB1_dom"/>
</dbReference>
<dbReference type="FunFam" id="2.30.30.40:FF:000212">
    <property type="entry name" value="NADPH oxidase activator 1"/>
    <property type="match status" value="1"/>
</dbReference>
<comment type="caution">
    <text evidence="11">The sequence shown here is derived from an EMBL/GenBank/DDBJ whole genome shotgun (WGS) entry which is preliminary data.</text>
</comment>
<feature type="compositionally biased region" description="Pro residues" evidence="9">
    <location>
        <begin position="309"/>
        <end position="319"/>
    </location>
</feature>
<reference evidence="11" key="1">
    <citation type="journal article" date="2022" name="bioRxiv">
        <title>Sequencing and chromosome-scale assembly of the giantPleurodeles waltlgenome.</title>
        <authorList>
            <person name="Brown T."/>
            <person name="Elewa A."/>
            <person name="Iarovenko S."/>
            <person name="Subramanian E."/>
            <person name="Araus A.J."/>
            <person name="Petzold A."/>
            <person name="Susuki M."/>
            <person name="Suzuki K.-i.T."/>
            <person name="Hayashi T."/>
            <person name="Toyoda A."/>
            <person name="Oliveira C."/>
            <person name="Osipova E."/>
            <person name="Leigh N.D."/>
            <person name="Simon A."/>
            <person name="Yun M.H."/>
        </authorList>
    </citation>
    <scope>NUCLEOTIDE SEQUENCE</scope>
    <source>
        <strain evidence="11">20211129_DDA</strain>
        <tissue evidence="11">Liver</tissue>
    </source>
</reference>
<dbReference type="Gene3D" id="3.10.20.90">
    <property type="entry name" value="Phosphatidylinositol 3-kinase Catalytic Subunit, Chain A, domain 1"/>
    <property type="match status" value="1"/>
</dbReference>
<feature type="region of interest" description="Disordered" evidence="9">
    <location>
        <begin position="300"/>
        <end position="325"/>
    </location>
</feature>
<dbReference type="SUPFAM" id="SSF54277">
    <property type="entry name" value="CAD &amp; PB1 domains"/>
    <property type="match status" value="1"/>
</dbReference>
<keyword evidence="3 7" id="KW-0728">SH3 domain</keyword>
<dbReference type="SMART" id="SM00028">
    <property type="entry name" value="TPR"/>
    <property type="match status" value="3"/>
</dbReference>
<organism evidence="11 12">
    <name type="scientific">Pleurodeles waltl</name>
    <name type="common">Iberian ribbed newt</name>
    <dbReference type="NCBI Taxonomy" id="8319"/>
    <lineage>
        <taxon>Eukaryota</taxon>
        <taxon>Metazoa</taxon>
        <taxon>Chordata</taxon>
        <taxon>Craniata</taxon>
        <taxon>Vertebrata</taxon>
        <taxon>Euteleostomi</taxon>
        <taxon>Amphibia</taxon>
        <taxon>Batrachia</taxon>
        <taxon>Caudata</taxon>
        <taxon>Salamandroidea</taxon>
        <taxon>Salamandridae</taxon>
        <taxon>Pleurodelinae</taxon>
        <taxon>Pleurodeles</taxon>
    </lineage>
</organism>
<dbReference type="InterPro" id="IPR011990">
    <property type="entry name" value="TPR-like_helical_dom_sf"/>
</dbReference>
<feature type="repeat" description="TPR" evidence="8">
    <location>
        <begin position="37"/>
        <end position="70"/>
    </location>
</feature>
<dbReference type="InterPro" id="IPR019734">
    <property type="entry name" value="TPR_rpt"/>
</dbReference>
<dbReference type="PANTHER" id="PTHR15175:SF4">
    <property type="entry name" value="NADPH OXIDASE ACTIVATOR 1"/>
    <property type="match status" value="1"/>
</dbReference>
<dbReference type="Gene3D" id="2.30.30.40">
    <property type="entry name" value="SH3 Domains"/>
    <property type="match status" value="2"/>
</dbReference>
<dbReference type="Proteomes" id="UP001066276">
    <property type="component" value="Chromosome 6"/>
</dbReference>
<gene>
    <name evidence="11" type="ORF">NDU88_011877</name>
</gene>
<dbReference type="EMBL" id="JANPWB010000010">
    <property type="protein sequence ID" value="KAJ1145591.1"/>
    <property type="molecule type" value="Genomic_DNA"/>
</dbReference>
<dbReference type="GO" id="GO:0016176">
    <property type="term" value="F:superoxide-generating NADPH oxidase activator activity"/>
    <property type="evidence" value="ECO:0007669"/>
    <property type="project" value="TreeGrafter"/>
</dbReference>
<dbReference type="FunFam" id="1.25.40.10:FF:000017">
    <property type="entry name" value="NADPH oxidase regulator NoxR"/>
    <property type="match status" value="1"/>
</dbReference>
<evidence type="ECO:0000256" key="9">
    <source>
        <dbReference type="SAM" id="MobiDB-lite"/>
    </source>
</evidence>
<evidence type="ECO:0000256" key="5">
    <source>
        <dbReference type="ARBA" id="ARBA00022737"/>
    </source>
</evidence>
<evidence type="ECO:0000256" key="4">
    <source>
        <dbReference type="ARBA" id="ARBA00022490"/>
    </source>
</evidence>
<dbReference type="GO" id="GO:0042554">
    <property type="term" value="P:superoxide anion generation"/>
    <property type="evidence" value="ECO:0007669"/>
    <property type="project" value="TreeGrafter"/>
</dbReference>
<name>A0AAV7QZ19_PLEWA</name>
<evidence type="ECO:0000256" key="3">
    <source>
        <dbReference type="ARBA" id="ARBA00022443"/>
    </source>
</evidence>
<keyword evidence="6 8" id="KW-0802">TPR repeat</keyword>
<evidence type="ECO:0000313" key="12">
    <source>
        <dbReference type="Proteomes" id="UP001066276"/>
    </source>
</evidence>
<dbReference type="SUPFAM" id="SSF50044">
    <property type="entry name" value="SH3-domain"/>
    <property type="match status" value="2"/>
</dbReference>
<dbReference type="InterPro" id="IPR051864">
    <property type="entry name" value="NCF2_NOXA1"/>
</dbReference>
<evidence type="ECO:0000259" key="10">
    <source>
        <dbReference type="PROSITE" id="PS50002"/>
    </source>
</evidence>
<evidence type="ECO:0000256" key="1">
    <source>
        <dbReference type="ARBA" id="ARBA00004496"/>
    </source>
</evidence>
<dbReference type="GO" id="GO:0005737">
    <property type="term" value="C:cytoplasm"/>
    <property type="evidence" value="ECO:0007669"/>
    <property type="project" value="UniProtKB-SubCell"/>
</dbReference>
<dbReference type="InterPro" id="IPR036028">
    <property type="entry name" value="SH3-like_dom_sf"/>
</dbReference>
<dbReference type="AlphaFoldDB" id="A0AAV7QZ19"/>
<dbReference type="Pfam" id="PF00018">
    <property type="entry name" value="SH3_1"/>
    <property type="match status" value="1"/>
</dbReference>
<dbReference type="PROSITE" id="PS50005">
    <property type="entry name" value="TPR"/>
    <property type="match status" value="1"/>
</dbReference>
<dbReference type="SUPFAM" id="SSF48452">
    <property type="entry name" value="TPR-like"/>
    <property type="match status" value="1"/>
</dbReference>
<feature type="domain" description="SH3" evidence="10">
    <location>
        <begin position="539"/>
        <end position="598"/>
    </location>
</feature>
<sequence>MPYKDLVKDWHEGVLALDNNDPDTALKIFRSVAEPHSKIWFNIGCVHLMKGSLREALQAFDKTISKDGCLAIGFFQRGIVHLLLKLYEEALSDCRHALTHLRSNPCIDYSQLGLRHKLCAWEVLYNTAAVHCALGQWQAAQECLVEAIRQQSGVTSPALEDAQAKVQRRIILEPIQIPQGKFFRPRKKEVELLNSKVVLGTPKVISSVIPNDGYIGFEPLRPQKPGFYEPCPDTLQSQDVGYHRVLVHYYPPDSREVAVKANSLVYVLHKEDSKATVIHDGQKLILPTSLLEPVTIPKPERRNMHNGIPMPPLKQPPTRPNLRLHVDDVAPPQKETLPRDIMMSHPSFTSDSGKFFKDLRHQEAPKYNREPKMETCRALQHSAPHQETDLSSRKPRIETSLALQSSTQQEAPFSQEVLKEDKCVTFQSADSKEAEPLHRGASSDAQNTIVLNVHCSYRVTLQVRPNTSLPDLHILLKEKLRCQADNTTMQLSYRDPDSQELTPVSGNEDLEKLWEQAVDGTASLWCKKSSDSSPLSGRSILYQMVALYAYPAEGPEDLQFEKGDVLDILSEVNEDWLEGHCHGKIGIFPKCFASLDVDEKSFTIHKTPSDPKAVA</sequence>
<evidence type="ECO:0000256" key="2">
    <source>
        <dbReference type="ARBA" id="ARBA00008051"/>
    </source>
</evidence>
<dbReference type="Pfam" id="PF00564">
    <property type="entry name" value="PB1"/>
    <property type="match status" value="1"/>
</dbReference>
<dbReference type="SMART" id="SM00326">
    <property type="entry name" value="SH3"/>
    <property type="match status" value="2"/>
</dbReference>
<evidence type="ECO:0000256" key="7">
    <source>
        <dbReference type="PROSITE-ProRule" id="PRU00192"/>
    </source>
</evidence>
<dbReference type="PANTHER" id="PTHR15175">
    <property type="entry name" value="NEUTROPHIL CYTOSOLIC FACTOR 2, NEUTROPHIL NADPH OXIDASE FACTOR 2"/>
    <property type="match status" value="1"/>
</dbReference>
<accession>A0AAV7QZ19</accession>